<dbReference type="AlphaFoldDB" id="A0A418VB23"/>
<protein>
    <submittedName>
        <fullName evidence="1">Uncharacterized protein</fullName>
    </submittedName>
</protein>
<accession>A0A418VB23</accession>
<evidence type="ECO:0000313" key="2">
    <source>
        <dbReference type="Proteomes" id="UP000286287"/>
    </source>
</evidence>
<dbReference type="EMBL" id="QYUJ01000014">
    <property type="protein sequence ID" value="RJF73325.1"/>
    <property type="molecule type" value="Genomic_DNA"/>
</dbReference>
<sequence length="161" mass="18810">MEGECELKVGMDLLCEFERWTEDRWVYLPVWESESGAPYDTDALSISRNYDFFGLLGRDYLSVAPIALQRGLPDDVTAEVRRIWERVKDDPAISNPSWVTLDELINYDWNINFRGSMHAVLAEEERSAKEAASDFLTRNLPYIRTLEENPRHLRIVFWFGC</sequence>
<organism evidence="1 2">
    <name type="scientific">Deinococcus cavernae</name>
    <dbReference type="NCBI Taxonomy" id="2320857"/>
    <lineage>
        <taxon>Bacteria</taxon>
        <taxon>Thermotogati</taxon>
        <taxon>Deinococcota</taxon>
        <taxon>Deinococci</taxon>
        <taxon>Deinococcales</taxon>
        <taxon>Deinococcaceae</taxon>
        <taxon>Deinococcus</taxon>
    </lineage>
</organism>
<evidence type="ECO:0000313" key="1">
    <source>
        <dbReference type="EMBL" id="RJF73325.1"/>
    </source>
</evidence>
<keyword evidence="2" id="KW-1185">Reference proteome</keyword>
<comment type="caution">
    <text evidence="1">The sequence shown here is derived from an EMBL/GenBank/DDBJ whole genome shotgun (WGS) entry which is preliminary data.</text>
</comment>
<proteinExistence type="predicted"/>
<gene>
    <name evidence="1" type="ORF">D3875_18970</name>
</gene>
<reference evidence="1 2" key="1">
    <citation type="submission" date="2018-09" db="EMBL/GenBank/DDBJ databases">
        <authorList>
            <person name="Zhu H."/>
        </authorList>
    </citation>
    <scope>NUCLEOTIDE SEQUENCE [LARGE SCALE GENOMIC DNA]</scope>
    <source>
        <strain evidence="1 2">K2S05-167</strain>
    </source>
</reference>
<dbReference type="Proteomes" id="UP000286287">
    <property type="component" value="Unassembled WGS sequence"/>
</dbReference>
<name>A0A418VB23_9DEIO</name>